<evidence type="ECO:0000313" key="9">
    <source>
        <dbReference type="EMBL" id="GCB23286.1"/>
    </source>
</evidence>
<name>A0A401KVH2_ASPAW</name>
<feature type="repeat" description="WD" evidence="6">
    <location>
        <begin position="661"/>
        <end position="702"/>
    </location>
</feature>
<protein>
    <recommendedName>
        <fullName evidence="4">Mitochondrial division protein 1</fullName>
    </recommendedName>
</protein>
<dbReference type="STRING" id="105351.A0A401KVH2"/>
<feature type="compositionally biased region" description="Low complexity" evidence="7">
    <location>
        <begin position="81"/>
        <end position="188"/>
    </location>
</feature>
<evidence type="ECO:0000313" key="10">
    <source>
        <dbReference type="Proteomes" id="UP000286921"/>
    </source>
</evidence>
<dbReference type="Gene3D" id="2.130.10.10">
    <property type="entry name" value="YVTN repeat-like/Quinoprotein amine dehydrogenase"/>
    <property type="match status" value="2"/>
</dbReference>
<dbReference type="Pfam" id="PF00400">
    <property type="entry name" value="WD40"/>
    <property type="match status" value="5"/>
</dbReference>
<evidence type="ECO:0000256" key="5">
    <source>
        <dbReference type="ARBA" id="ARBA00043913"/>
    </source>
</evidence>
<keyword evidence="1 6" id="KW-0853">WD repeat</keyword>
<keyword evidence="10" id="KW-1185">Reference proteome</keyword>
<gene>
    <name evidence="9" type="ORF">AAWM_06171</name>
</gene>
<evidence type="ECO:0000256" key="7">
    <source>
        <dbReference type="SAM" id="MobiDB-lite"/>
    </source>
</evidence>
<dbReference type="GO" id="GO:1990234">
    <property type="term" value="C:transferase complex"/>
    <property type="evidence" value="ECO:0007669"/>
    <property type="project" value="UniProtKB-ARBA"/>
</dbReference>
<comment type="function">
    <text evidence="5">Involved in mitochondrial fission. Acts as an adapter protein required to form mitochondrial fission complexes. Formation of these complexes is required to promote constriction and fission of the mitochondrial compartment at a late step in mitochondrial division.</text>
</comment>
<dbReference type="PANTHER" id="PTHR22847:SF637">
    <property type="entry name" value="WD REPEAT DOMAIN 5B"/>
    <property type="match status" value="1"/>
</dbReference>
<reference evidence="9 10" key="1">
    <citation type="submission" date="2016-09" db="EMBL/GenBank/DDBJ databases">
        <title>Aspergillus awamori IFM 58123T.</title>
        <authorList>
            <person name="Kusuya Y."/>
            <person name="Shimizu M."/>
            <person name="Takahashi H."/>
            <person name="Yaguchi T."/>
        </authorList>
    </citation>
    <scope>NUCLEOTIDE SEQUENCE [LARGE SCALE GENOMIC DNA]</scope>
    <source>
        <strain evidence="9 10">IFM 58123</strain>
    </source>
</reference>
<feature type="repeat" description="WD" evidence="6">
    <location>
        <begin position="535"/>
        <end position="576"/>
    </location>
</feature>
<dbReference type="PANTHER" id="PTHR22847">
    <property type="entry name" value="WD40 REPEAT PROTEIN"/>
    <property type="match status" value="1"/>
</dbReference>
<proteinExistence type="inferred from homology"/>
<feature type="chain" id="PRO_5019451959" description="Mitochondrial division protein 1" evidence="8">
    <location>
        <begin position="19"/>
        <end position="1146"/>
    </location>
</feature>
<feature type="repeat" description="WD" evidence="6">
    <location>
        <begin position="577"/>
        <end position="618"/>
    </location>
</feature>
<dbReference type="Pfam" id="PF13289">
    <property type="entry name" value="SIR2_2"/>
    <property type="match status" value="1"/>
</dbReference>
<dbReference type="InterPro" id="IPR015943">
    <property type="entry name" value="WD40/YVTN_repeat-like_dom_sf"/>
</dbReference>
<dbReference type="PROSITE" id="PS50082">
    <property type="entry name" value="WD_REPEATS_2"/>
    <property type="match status" value="4"/>
</dbReference>
<comment type="similarity">
    <text evidence="3">Belongs to the WD repeat MDV1/CAF4 family.</text>
</comment>
<evidence type="ECO:0000256" key="6">
    <source>
        <dbReference type="PROSITE-ProRule" id="PRU00221"/>
    </source>
</evidence>
<keyword evidence="2" id="KW-0677">Repeat</keyword>
<dbReference type="CDD" id="cd00200">
    <property type="entry name" value="WD40"/>
    <property type="match status" value="1"/>
</dbReference>
<dbReference type="EMBL" id="BDHI01000014">
    <property type="protein sequence ID" value="GCB23286.1"/>
    <property type="molecule type" value="Genomic_DNA"/>
</dbReference>
<dbReference type="SMART" id="SM00320">
    <property type="entry name" value="WD40"/>
    <property type="match status" value="6"/>
</dbReference>
<dbReference type="PRINTS" id="PR00320">
    <property type="entry name" value="GPROTEINBRPT"/>
</dbReference>
<comment type="caution">
    <text evidence="9">The sequence shown here is derived from an EMBL/GenBank/DDBJ whole genome shotgun (WGS) entry which is preliminary data.</text>
</comment>
<dbReference type="SUPFAM" id="SSF50978">
    <property type="entry name" value="WD40 repeat-like"/>
    <property type="match status" value="1"/>
</dbReference>
<evidence type="ECO:0000256" key="2">
    <source>
        <dbReference type="ARBA" id="ARBA00022737"/>
    </source>
</evidence>
<dbReference type="PROSITE" id="PS50294">
    <property type="entry name" value="WD_REPEATS_REGION"/>
    <property type="match status" value="3"/>
</dbReference>
<evidence type="ECO:0000256" key="8">
    <source>
        <dbReference type="SAM" id="SignalP"/>
    </source>
</evidence>
<dbReference type="InterPro" id="IPR001680">
    <property type="entry name" value="WD40_rpt"/>
</dbReference>
<evidence type="ECO:0000256" key="1">
    <source>
        <dbReference type="ARBA" id="ARBA00022574"/>
    </source>
</evidence>
<dbReference type="Proteomes" id="UP000286921">
    <property type="component" value="Unassembled WGS sequence"/>
</dbReference>
<dbReference type="InterPro" id="IPR020472">
    <property type="entry name" value="WD40_PAC1"/>
</dbReference>
<evidence type="ECO:0000256" key="4">
    <source>
        <dbReference type="ARBA" id="ARBA00039789"/>
    </source>
</evidence>
<evidence type="ECO:0000256" key="3">
    <source>
        <dbReference type="ARBA" id="ARBA00038415"/>
    </source>
</evidence>
<dbReference type="InterPro" id="IPR036322">
    <property type="entry name" value="WD40_repeat_dom_sf"/>
</dbReference>
<organism evidence="9 10">
    <name type="scientific">Aspergillus awamori</name>
    <name type="common">Black koji mold</name>
    <dbReference type="NCBI Taxonomy" id="105351"/>
    <lineage>
        <taxon>Eukaryota</taxon>
        <taxon>Fungi</taxon>
        <taxon>Dikarya</taxon>
        <taxon>Ascomycota</taxon>
        <taxon>Pezizomycotina</taxon>
        <taxon>Eurotiomycetes</taxon>
        <taxon>Eurotiomycetidae</taxon>
        <taxon>Eurotiales</taxon>
        <taxon>Aspergillaceae</taxon>
        <taxon>Aspergillus</taxon>
    </lineage>
</organism>
<dbReference type="GO" id="GO:0005634">
    <property type="term" value="C:nucleus"/>
    <property type="evidence" value="ECO:0007669"/>
    <property type="project" value="TreeGrafter"/>
</dbReference>
<dbReference type="AlphaFoldDB" id="A0A401KVH2"/>
<sequence length="1146" mass="126105">MKVFYTLLVAALTGAVTASPVANGGSYKDVQGNYHDYDDHQCTRVDRECKKWDSRECKCLDKDKHNYRRQTASITAPPTPTDTNTNANANTNANNNQNTNVNQNTNQNTNLNTNTNANTNQATTGPSSTTSAPTTSSTSTSTSTSTSSQATSTSGNANANANANTNTNTNTNTNVNVNTNNNVNTNINNINNAAPATGGGSTVVRSGTGITAGVEAASASISTPTAATGIGTHVHADNGYLRNELIHQGLRYLQLLGSNPKMRINQAISEPHTADPNRDPLSYNSAANVLEEELRARGEFATWLVYAFGNLNYHICNFDVLDALKELQNEGALLITTNYDDILEKHCGLDCISRSDDHKLQDFLHRSRDGILHIHGSYRRPEDVVLDATRYYKVSQRDAMKHTLENVLDTCTVSFIGCGEGLHDPNSNALLEWVAERTYVGHKHYFLVQEDYKQHYSPLVRLTYRAPHKGQSLVLNRILERIIFPTGQWLQTSDGHGFDVDSMAFSKDGKILAATSSKGVVQILNPSSGRRLQILAGHTDSVTAVAFSQDGKMLASGSSDKTVRLWSPSSGRCLQTLESHTDSVTTVAFSQDGKMLASGSSDKTVRLWSPSSGRCLQTLESHSESITAVTFSQDGKLLASAASDRTVQLWNSTSGHRLQTLKCHDDPVTAMNFSHGGTILASVSYGKGVQVWNPTTGHLQTIEKSSTYAHLWGVISFSKNGKMLASISHDELAQLSDQSIEGGLQELVRSIKSLRHPWDIVFFADLNGFWKRLDGPINWFLTVTGSFQDAFANTATCYIRWRWGDMGIEILNWLSHLLLAARLEWPRTSQLLRIHGESTSAIPLCVELQGQLSDKNDASDIAIQVRLVEGKMEDYKCLVANIGSQLAWIVATFQDSPKEGLAFSRARITNSFPTKEQPQYDKDSFLIFRIGHAYVPDPSLRDGEARCWHELFTGFNVAFGFKISYRGNGMRGVELPFSLLTTFGCVSYPVRFKGGFVIKGHKTALLPDRVSGSGLPGKISAVQWHLFVTRKPRLYMEEVSRDKPYLRVVKIEASPTQFCDEFKQAERHFLGLYQASTICAGTNDSKAELIETARGQLSIREKQLRSPIFWSRNINISAGFGAFGASFGASTGMRIPEERERLLRLS</sequence>
<feature type="repeat" description="WD" evidence="6">
    <location>
        <begin position="619"/>
        <end position="660"/>
    </location>
</feature>
<keyword evidence="8" id="KW-0732">Signal</keyword>
<accession>A0A401KVH2</accession>
<feature type="region of interest" description="Disordered" evidence="7">
    <location>
        <begin position="70"/>
        <end position="188"/>
    </location>
</feature>
<feature type="signal peptide" evidence="8">
    <location>
        <begin position="1"/>
        <end position="18"/>
    </location>
</feature>